<comment type="similarity">
    <text evidence="2">Belongs to the bacterial solute-binding protein 1 family.</text>
</comment>
<dbReference type="EMBL" id="BQTA01000023">
    <property type="protein sequence ID" value="GKK02828.1"/>
    <property type="molecule type" value="Genomic_DNA"/>
</dbReference>
<evidence type="ECO:0000256" key="3">
    <source>
        <dbReference type="ARBA" id="ARBA00022448"/>
    </source>
</evidence>
<accession>A0A288TK42</accession>
<feature type="signal peptide" evidence="5">
    <location>
        <begin position="1"/>
        <end position="25"/>
    </location>
</feature>
<dbReference type="GeneID" id="93272552"/>
<name>A0A288TK42_KLEVA</name>
<keyword evidence="4 5" id="KW-0732">Signal</keyword>
<evidence type="ECO:0000313" key="6">
    <source>
        <dbReference type="EMBL" id="GKK02828.1"/>
    </source>
</evidence>
<sequence length="414" mass="45341">MKYHSALRVNACLLAMLVISGSVSAATQINALFMTQAAYSENDIRAMTSDFEKQHPDVKVNLEFVPYEALHDKIVAARGAGGNGYDVVLFDAIWPAEFSRYDLLQDVSSRIAADEREKIFPGAMNTVVYQGKTLGMPWILDTKYLYYNKAMLDKAGIKTPPASWQQVMDDAKVLKDKGIVKYPLVWSWSQAEALVCDYTTLVSGFGGSFYQNGKLDFSTPASLKAVTLMKTSLDQGLSNPASREYLEEDVRKAFSNGDAAFALNWTYMYNMANDPKQSKVAGDVGIVPAPGDTPDKPGAVNGSMGLGIAKASQHPEEAWQYIHYLTSQPVQDKYAKLSLPVWKASYQDPAVAKGQESLIAAADKSLNVMLSRPETADYSRLSNTLQQQLQSVLQGKATPDVALKAVDTSAARLR</sequence>
<reference evidence="9 10" key="1">
    <citation type="submission" date="2017-11" db="EMBL/GenBank/DDBJ databases">
        <authorList>
            <person name="Han C.G."/>
        </authorList>
    </citation>
    <scope>NUCLEOTIDE SEQUENCE [LARGE SCALE GENOMIC DNA]</scope>
    <source>
        <strain evidence="8 10">A5</strain>
        <strain evidence="7 9">A8</strain>
    </source>
</reference>
<organism evidence="7 9">
    <name type="scientific">Klebsiella variicola</name>
    <dbReference type="NCBI Taxonomy" id="244366"/>
    <lineage>
        <taxon>Bacteria</taxon>
        <taxon>Pseudomonadati</taxon>
        <taxon>Pseudomonadota</taxon>
        <taxon>Gammaproteobacteria</taxon>
        <taxon>Enterobacterales</taxon>
        <taxon>Enterobacteriaceae</taxon>
        <taxon>Klebsiella/Raoultella group</taxon>
        <taxon>Klebsiella</taxon>
        <taxon>Klebsiella pneumoniae complex</taxon>
    </lineage>
</organism>
<evidence type="ECO:0000256" key="5">
    <source>
        <dbReference type="SAM" id="SignalP"/>
    </source>
</evidence>
<dbReference type="Proteomes" id="UP001060507">
    <property type="component" value="Unassembled WGS sequence"/>
</dbReference>
<reference evidence="9 10" key="2">
    <citation type="submission" date="2018-01" db="EMBL/GenBank/DDBJ databases">
        <title>Genomic study of Klebsiella pneumoniae.</title>
        <authorList>
            <person name="Yang Y."/>
            <person name="Bicalho R."/>
        </authorList>
    </citation>
    <scope>NUCLEOTIDE SEQUENCE [LARGE SCALE GENOMIC DNA]</scope>
    <source>
        <strain evidence="8 10">A5</strain>
        <strain evidence="7 9">A8</strain>
    </source>
</reference>
<dbReference type="SUPFAM" id="SSF53850">
    <property type="entry name" value="Periplasmic binding protein-like II"/>
    <property type="match status" value="1"/>
</dbReference>
<dbReference type="InterPro" id="IPR050490">
    <property type="entry name" value="Bact_solute-bd_prot1"/>
</dbReference>
<dbReference type="RefSeq" id="WP_012541291.1">
    <property type="nucleotide sequence ID" value="NC_011283.1"/>
</dbReference>
<dbReference type="KEGG" id="kvq:SP68_05135"/>
<evidence type="ECO:0000313" key="10">
    <source>
        <dbReference type="Proteomes" id="UP000234473"/>
    </source>
</evidence>
<dbReference type="KEGG" id="kpe:KPK_2004"/>
<evidence type="ECO:0000256" key="2">
    <source>
        <dbReference type="ARBA" id="ARBA00008520"/>
    </source>
</evidence>
<dbReference type="Proteomes" id="UP000234412">
    <property type="component" value="Unassembled WGS sequence"/>
</dbReference>
<dbReference type="GO" id="GO:0030288">
    <property type="term" value="C:outer membrane-bounded periplasmic space"/>
    <property type="evidence" value="ECO:0007669"/>
    <property type="project" value="UniProtKB-ARBA"/>
</dbReference>
<evidence type="ECO:0000313" key="8">
    <source>
        <dbReference type="EMBL" id="PLP47593.1"/>
    </source>
</evidence>
<dbReference type="PANTHER" id="PTHR43649:SF34">
    <property type="entry name" value="ABC TRANSPORTER PERIPLASMIC-BINDING PROTEIN YCJN-RELATED"/>
    <property type="match status" value="1"/>
</dbReference>
<dbReference type="Pfam" id="PF01547">
    <property type="entry name" value="SBP_bac_1"/>
    <property type="match status" value="1"/>
</dbReference>
<dbReference type="Gene3D" id="3.40.190.10">
    <property type="entry name" value="Periplasmic binding protein-like II"/>
    <property type="match status" value="2"/>
</dbReference>
<evidence type="ECO:0000256" key="4">
    <source>
        <dbReference type="ARBA" id="ARBA00022729"/>
    </source>
</evidence>
<protein>
    <submittedName>
        <fullName evidence="7">ABC transporter substrate-binding protein</fullName>
    </submittedName>
</protein>
<gene>
    <name evidence="8" type="ORF">CWM98_06340</name>
    <name evidence="7" type="ORF">CWN47_14230</name>
    <name evidence="6" type="ORF">NUKP37_48250</name>
</gene>
<dbReference type="EMBL" id="PICB01000210">
    <property type="protein sequence ID" value="PLP47593.1"/>
    <property type="molecule type" value="Genomic_DNA"/>
</dbReference>
<evidence type="ECO:0000313" key="9">
    <source>
        <dbReference type="Proteomes" id="UP000234412"/>
    </source>
</evidence>
<reference evidence="6" key="3">
    <citation type="journal article" date="2022" name="J. Appl. Microbiol.">
        <title>PCR-based ORF typing of Klebsiella pneumoniae for rapid identification of global clones and transmission events.</title>
        <authorList>
            <person name="Nonogaki R."/>
            <person name="Iijima A."/>
            <person name="Kawamura K."/>
            <person name="Kayama S."/>
            <person name="Sugai M."/>
            <person name="Yagi T."/>
            <person name="Arakawa Y."/>
            <person name="Doi Y."/>
            <person name="Suzuki M."/>
        </authorList>
    </citation>
    <scope>NUCLEOTIDE SEQUENCE</scope>
    <source>
        <strain evidence="6">NUKP-37</strain>
    </source>
</reference>
<comment type="subcellular location">
    <subcellularLocation>
        <location evidence="1">Periplasm</location>
    </subcellularLocation>
</comment>
<evidence type="ECO:0000256" key="1">
    <source>
        <dbReference type="ARBA" id="ARBA00004418"/>
    </source>
</evidence>
<evidence type="ECO:0000313" key="7">
    <source>
        <dbReference type="EMBL" id="PLM94463.1"/>
    </source>
</evidence>
<dbReference type="Proteomes" id="UP000234473">
    <property type="component" value="Unassembled WGS sequence"/>
</dbReference>
<dbReference type="AlphaFoldDB" id="A0A288TK42"/>
<dbReference type="InterPro" id="IPR006059">
    <property type="entry name" value="SBP"/>
</dbReference>
<keyword evidence="3" id="KW-0813">Transport</keyword>
<proteinExistence type="inferred from homology"/>
<dbReference type="EMBL" id="PIDP01000440">
    <property type="protein sequence ID" value="PLM94463.1"/>
    <property type="molecule type" value="Genomic_DNA"/>
</dbReference>
<feature type="chain" id="PRO_5015077689" evidence="5">
    <location>
        <begin position="26"/>
        <end position="414"/>
    </location>
</feature>
<comment type="caution">
    <text evidence="7">The sequence shown here is derived from an EMBL/GenBank/DDBJ whole genome shotgun (WGS) entry which is preliminary data.</text>
</comment>
<dbReference type="PANTHER" id="PTHR43649">
    <property type="entry name" value="ARABINOSE-BINDING PROTEIN-RELATED"/>
    <property type="match status" value="1"/>
</dbReference>